<evidence type="ECO:0000313" key="2">
    <source>
        <dbReference type="Proteomes" id="UP000254808"/>
    </source>
</evidence>
<accession>A0A345UNB6</accession>
<reference evidence="1 2" key="1">
    <citation type="submission" date="2018-03" db="EMBL/GenBank/DDBJ databases">
        <title>Phenotypic and genomic properties of Cyclonatronum proteinivorum gen. nov., sp. nov., a haloalkaliphilic bacteroidete from soda lakes possessing Na+-translocating rhodopsin.</title>
        <authorList>
            <person name="Toshchakov S.V."/>
            <person name="Korzhenkov A."/>
            <person name="Samarov N.I."/>
            <person name="Kublanov I.V."/>
            <person name="Muntyan M.S."/>
            <person name="Sorokin D.Y."/>
        </authorList>
    </citation>
    <scope>NUCLEOTIDE SEQUENCE [LARGE SCALE GENOMIC DNA]</scope>
    <source>
        <strain evidence="1 2">Omega</strain>
    </source>
</reference>
<dbReference type="KEGG" id="cprv:CYPRO_2729"/>
<proteinExistence type="predicted"/>
<keyword evidence="2" id="KW-1185">Reference proteome</keyword>
<protein>
    <submittedName>
        <fullName evidence="1">Uncharacterized protein</fullName>
    </submittedName>
</protein>
<dbReference type="AlphaFoldDB" id="A0A345UNB6"/>
<name>A0A345UNB6_9BACT</name>
<dbReference type="EMBL" id="CP027806">
    <property type="protein sequence ID" value="AXJ01968.1"/>
    <property type="molecule type" value="Genomic_DNA"/>
</dbReference>
<dbReference type="Proteomes" id="UP000254808">
    <property type="component" value="Chromosome"/>
</dbReference>
<sequence>MPIPLFLFFGGNSVNITVFRGRSEASKPKTGSLLFGVPVISSYLKREWPESKEQKNII</sequence>
<evidence type="ECO:0000313" key="1">
    <source>
        <dbReference type="EMBL" id="AXJ01968.1"/>
    </source>
</evidence>
<organism evidence="1 2">
    <name type="scientific">Cyclonatronum proteinivorum</name>
    <dbReference type="NCBI Taxonomy" id="1457365"/>
    <lineage>
        <taxon>Bacteria</taxon>
        <taxon>Pseudomonadati</taxon>
        <taxon>Balneolota</taxon>
        <taxon>Balneolia</taxon>
        <taxon>Balneolales</taxon>
        <taxon>Cyclonatronaceae</taxon>
        <taxon>Cyclonatronum</taxon>
    </lineage>
</organism>
<gene>
    <name evidence="1" type="ORF">CYPRO_2729</name>
</gene>